<keyword evidence="10" id="KW-1185">Reference proteome</keyword>
<dbReference type="AlphaFoldDB" id="A0A1V4HZ10"/>
<sequence length="262" mass="28269">MEWTDDGIVLGVRRHGESAAIVELLTRSHGRHLGLVRGGAGSRMRPLLQPGNSVNALWRARLDEHLGTYVLEGTRMRAASLLASSHATYGVTHLAALARLLPERDPHEGMFAMLERTLDDFDSAGGAAIHLVRFELAMLTELGFGLDLSACAATGATADLIYVSPKSGGAVSRQAGEPWRDRLLPLPPFLRAINDEQNCWSEQDLLDGFELTGRFLLRYVLEPRGQGHSDARAGFINAVVRKRAAAIPEGARTGAGEGRASS</sequence>
<dbReference type="NCBIfam" id="TIGR00613">
    <property type="entry name" value="reco"/>
    <property type="match status" value="1"/>
</dbReference>
<comment type="caution">
    <text evidence="9">The sequence shown here is derived from an EMBL/GenBank/DDBJ whole genome shotgun (WGS) entry which is preliminary data.</text>
</comment>
<dbReference type="RefSeq" id="WP_079446706.1">
    <property type="nucleotide sequence ID" value="NZ_MWPQ01000039.1"/>
</dbReference>
<evidence type="ECO:0000313" key="10">
    <source>
        <dbReference type="Proteomes" id="UP000189940"/>
    </source>
</evidence>
<comment type="function">
    <text evidence="7">Involved in DNA repair and RecF pathway recombination.</text>
</comment>
<dbReference type="InterPro" id="IPR042242">
    <property type="entry name" value="RecO_C"/>
</dbReference>
<evidence type="ECO:0000256" key="7">
    <source>
        <dbReference type="HAMAP-Rule" id="MF_00201"/>
    </source>
</evidence>
<organism evidence="9 10">
    <name type="scientific">Nitrobacter vulgaris</name>
    <dbReference type="NCBI Taxonomy" id="29421"/>
    <lineage>
        <taxon>Bacteria</taxon>
        <taxon>Pseudomonadati</taxon>
        <taxon>Pseudomonadota</taxon>
        <taxon>Alphaproteobacteria</taxon>
        <taxon>Hyphomicrobiales</taxon>
        <taxon>Nitrobacteraceae</taxon>
        <taxon>Nitrobacter</taxon>
    </lineage>
</organism>
<dbReference type="GO" id="GO:0006302">
    <property type="term" value="P:double-strand break repair"/>
    <property type="evidence" value="ECO:0007669"/>
    <property type="project" value="TreeGrafter"/>
</dbReference>
<gene>
    <name evidence="7" type="primary">recO</name>
    <name evidence="9" type="ORF">B2M20_08990</name>
</gene>
<dbReference type="InterPro" id="IPR003717">
    <property type="entry name" value="RecO"/>
</dbReference>
<dbReference type="SUPFAM" id="SSF57863">
    <property type="entry name" value="ArfGap/RecO-like zinc finger"/>
    <property type="match status" value="1"/>
</dbReference>
<dbReference type="HAMAP" id="MF_00201">
    <property type="entry name" value="RecO"/>
    <property type="match status" value="1"/>
</dbReference>
<feature type="domain" description="DNA replication/recombination mediator RecO N-terminal" evidence="8">
    <location>
        <begin position="1"/>
        <end position="69"/>
    </location>
</feature>
<keyword evidence="4 7" id="KW-0233">DNA recombination</keyword>
<dbReference type="InterPro" id="IPR012340">
    <property type="entry name" value="NA-bd_OB-fold"/>
</dbReference>
<dbReference type="EMBL" id="MWPQ01000039">
    <property type="protein sequence ID" value="OPH83109.1"/>
    <property type="molecule type" value="Genomic_DNA"/>
</dbReference>
<dbReference type="Proteomes" id="UP000189940">
    <property type="component" value="Unassembled WGS sequence"/>
</dbReference>
<dbReference type="InterPro" id="IPR022572">
    <property type="entry name" value="DNA_rep/recomb_RecO_N"/>
</dbReference>
<evidence type="ECO:0000256" key="4">
    <source>
        <dbReference type="ARBA" id="ARBA00023172"/>
    </source>
</evidence>
<evidence type="ECO:0000313" key="9">
    <source>
        <dbReference type="EMBL" id="OPH83109.1"/>
    </source>
</evidence>
<dbReference type="Gene3D" id="1.20.1440.120">
    <property type="entry name" value="Recombination protein O, C-terminal domain"/>
    <property type="match status" value="1"/>
</dbReference>
<dbReference type="Gene3D" id="2.40.50.140">
    <property type="entry name" value="Nucleic acid-binding proteins"/>
    <property type="match status" value="1"/>
</dbReference>
<dbReference type="Pfam" id="PF11967">
    <property type="entry name" value="RecO_N"/>
    <property type="match status" value="1"/>
</dbReference>
<dbReference type="STRING" id="29421.B2M20_08990"/>
<comment type="similarity">
    <text evidence="1 7">Belongs to the RecO family.</text>
</comment>
<dbReference type="PANTHER" id="PTHR33991:SF1">
    <property type="entry name" value="DNA REPAIR PROTEIN RECO"/>
    <property type="match status" value="1"/>
</dbReference>
<evidence type="ECO:0000256" key="5">
    <source>
        <dbReference type="ARBA" id="ARBA00023204"/>
    </source>
</evidence>
<dbReference type="OrthoDB" id="9804792at2"/>
<dbReference type="Pfam" id="PF02565">
    <property type="entry name" value="RecO_C"/>
    <property type="match status" value="1"/>
</dbReference>
<dbReference type="PANTHER" id="PTHR33991">
    <property type="entry name" value="DNA REPAIR PROTEIN RECO"/>
    <property type="match status" value="1"/>
</dbReference>
<evidence type="ECO:0000259" key="8">
    <source>
        <dbReference type="Pfam" id="PF11967"/>
    </source>
</evidence>
<name>A0A1V4HZ10_NITVU</name>
<keyword evidence="3 7" id="KW-0227">DNA damage</keyword>
<dbReference type="SUPFAM" id="SSF50249">
    <property type="entry name" value="Nucleic acid-binding proteins"/>
    <property type="match status" value="1"/>
</dbReference>
<reference evidence="9 10" key="1">
    <citation type="submission" date="2017-02" db="EMBL/GenBank/DDBJ databases">
        <title>Genome sequence of the nitrite-oxidizing bacterium Nitrobacter vulgaris strain Ab1.</title>
        <authorList>
            <person name="Mellbye B.L."/>
            <person name="Davis E.W."/>
            <person name="Spieck E."/>
            <person name="Chang J.H."/>
            <person name="Bottomley P.J."/>
            <person name="Sayavedra-Soto L.A."/>
        </authorList>
    </citation>
    <scope>NUCLEOTIDE SEQUENCE [LARGE SCALE GENOMIC DNA]</scope>
    <source>
        <strain evidence="9 10">Ab1</strain>
    </source>
</reference>
<evidence type="ECO:0000256" key="2">
    <source>
        <dbReference type="ARBA" id="ARBA00021310"/>
    </source>
</evidence>
<evidence type="ECO:0000256" key="1">
    <source>
        <dbReference type="ARBA" id="ARBA00007452"/>
    </source>
</evidence>
<accession>A0A1V4HZ10</accession>
<dbReference type="GO" id="GO:0006310">
    <property type="term" value="P:DNA recombination"/>
    <property type="evidence" value="ECO:0007669"/>
    <property type="project" value="UniProtKB-UniRule"/>
</dbReference>
<protein>
    <recommendedName>
        <fullName evidence="2 7">DNA repair protein RecO</fullName>
    </recommendedName>
    <alternativeName>
        <fullName evidence="6 7">Recombination protein O</fullName>
    </alternativeName>
</protein>
<evidence type="ECO:0000256" key="3">
    <source>
        <dbReference type="ARBA" id="ARBA00022763"/>
    </source>
</evidence>
<dbReference type="InterPro" id="IPR037278">
    <property type="entry name" value="ARFGAP/RecO"/>
</dbReference>
<keyword evidence="5 7" id="KW-0234">DNA repair</keyword>
<proteinExistence type="inferred from homology"/>
<dbReference type="GO" id="GO:0043590">
    <property type="term" value="C:bacterial nucleoid"/>
    <property type="evidence" value="ECO:0007669"/>
    <property type="project" value="TreeGrafter"/>
</dbReference>
<evidence type="ECO:0000256" key="6">
    <source>
        <dbReference type="ARBA" id="ARBA00033409"/>
    </source>
</evidence>